<dbReference type="Gene3D" id="3.90.70.10">
    <property type="entry name" value="Cysteine proteinases"/>
    <property type="match status" value="1"/>
</dbReference>
<keyword evidence="2" id="KW-1185">Reference proteome</keyword>
<dbReference type="RefSeq" id="WP_074768656.1">
    <property type="nucleotide sequence ID" value="NZ_FNWO01000009.1"/>
</dbReference>
<dbReference type="Proteomes" id="UP000182983">
    <property type="component" value="Unassembled WGS sequence"/>
</dbReference>
<proteinExistence type="predicted"/>
<evidence type="ECO:0000313" key="1">
    <source>
        <dbReference type="EMBL" id="SEH43517.1"/>
    </source>
</evidence>
<sequence>MDGDLRGADSAPLESGLVLFTLLARFFGVPADLSDLKHRLGNGQTPAEVPNLLRAARWLNLKARLVEPVYCGLSRRETMAGTSPELLPKVNNPMCHRNIMENQLRPLRVKNDY</sequence>
<dbReference type="EMBL" id="FNWO01000009">
    <property type="protein sequence ID" value="SEH43517.1"/>
    <property type="molecule type" value="Genomic_DNA"/>
</dbReference>
<reference evidence="2" key="1">
    <citation type="submission" date="2016-10" db="EMBL/GenBank/DDBJ databases">
        <authorList>
            <person name="Varghese N."/>
            <person name="Submissions S."/>
        </authorList>
    </citation>
    <scope>NUCLEOTIDE SEQUENCE [LARGE SCALE GENOMIC DNA]</scope>
    <source>
        <strain evidence="2">DSM 13234</strain>
    </source>
</reference>
<name>A0A1H6I995_MAGFU</name>
<accession>A0A1H6I995</accession>
<dbReference type="AlphaFoldDB" id="A0A1H6I995"/>
<evidence type="ECO:0000313" key="2">
    <source>
        <dbReference type="Proteomes" id="UP000182983"/>
    </source>
</evidence>
<protein>
    <submittedName>
        <fullName evidence="1">Uncharacterized protein</fullName>
    </submittedName>
</protein>
<gene>
    <name evidence="1" type="ORF">SAMN04244559_02292</name>
</gene>
<organism evidence="1 2">
    <name type="scientific">Magnetospirillum fulvum</name>
    <name type="common">Rhodospirillum fulvum</name>
    <dbReference type="NCBI Taxonomy" id="1082"/>
    <lineage>
        <taxon>Bacteria</taxon>
        <taxon>Pseudomonadati</taxon>
        <taxon>Pseudomonadota</taxon>
        <taxon>Alphaproteobacteria</taxon>
        <taxon>Rhodospirillales</taxon>
        <taxon>Rhodospirillaceae</taxon>
        <taxon>Magnetospirillum</taxon>
    </lineage>
</organism>